<reference evidence="2 3" key="2">
    <citation type="journal article" date="2015" name="Eukaryot. Cell">
        <title>Asexual propagation of a virulent clone complex in a human and feline outbreak of sporotrichosis.</title>
        <authorList>
            <person name="Teixeira Mde M."/>
            <person name="Rodrigues A.M."/>
            <person name="Tsui C.K."/>
            <person name="de Almeida L.G."/>
            <person name="Van Diepeningen A.D."/>
            <person name="van den Ende B.G."/>
            <person name="Fernandes G.F."/>
            <person name="Kano R."/>
            <person name="Hamelin R.C."/>
            <person name="Lopes-Bezerra L.M."/>
            <person name="Vasconcelos A.T."/>
            <person name="de Hoog S."/>
            <person name="de Camargo Z.P."/>
            <person name="Felipe M.S."/>
        </authorList>
    </citation>
    <scope>NUCLEOTIDE SEQUENCE [LARGE SCALE GENOMIC DNA]</scope>
    <source>
        <strain evidence="2 3">1099-18</strain>
    </source>
</reference>
<feature type="compositionally biased region" description="Polar residues" evidence="1">
    <location>
        <begin position="53"/>
        <end position="63"/>
    </location>
</feature>
<dbReference type="RefSeq" id="XP_016590383.1">
    <property type="nucleotide sequence ID" value="XM_016734718.1"/>
</dbReference>
<sequence length="103" mass="11396">MSQLANATNVVHENAQWNAQLKQFAFSPPLSHEAQRHDTSKSHNKHHNKSKATPRQTNHSQPANMGHDDVKKDKGTTLPAPNSAVTQPVVKTEDKGEKDKKGK</sequence>
<reference evidence="2 3" key="1">
    <citation type="journal article" date="2014" name="BMC Genomics">
        <title>Comparative genomics of the major fungal agents of human and animal Sporotrichosis: Sporothrix schenckii and Sporothrix brasiliensis.</title>
        <authorList>
            <person name="Teixeira M.M."/>
            <person name="de Almeida L.G."/>
            <person name="Kubitschek-Barreira P."/>
            <person name="Alves F.L."/>
            <person name="Kioshima E.S."/>
            <person name="Abadio A.K."/>
            <person name="Fernandes L."/>
            <person name="Derengowski L.S."/>
            <person name="Ferreira K.S."/>
            <person name="Souza R.C."/>
            <person name="Ruiz J.C."/>
            <person name="de Andrade N.C."/>
            <person name="Paes H.C."/>
            <person name="Nicola A.M."/>
            <person name="Albuquerque P."/>
            <person name="Gerber A.L."/>
            <person name="Martins V.P."/>
            <person name="Peconick L.D."/>
            <person name="Neto A.V."/>
            <person name="Chaucanez C.B."/>
            <person name="Silva P.A."/>
            <person name="Cunha O.L."/>
            <person name="de Oliveira F.F."/>
            <person name="dos Santos T.C."/>
            <person name="Barros A.L."/>
            <person name="Soares M.A."/>
            <person name="de Oliveira L.M."/>
            <person name="Marini M.M."/>
            <person name="Villalobos-Duno H."/>
            <person name="Cunha M.M."/>
            <person name="de Hoog S."/>
            <person name="da Silveira J.F."/>
            <person name="Henrissat B."/>
            <person name="Nino-Vega G.A."/>
            <person name="Cisalpino P.S."/>
            <person name="Mora-Montes H.M."/>
            <person name="Almeida S.R."/>
            <person name="Stajich J.E."/>
            <person name="Lopes-Bezerra L.M."/>
            <person name="Vasconcelos A.T."/>
            <person name="Felipe M.S."/>
        </authorList>
    </citation>
    <scope>NUCLEOTIDE SEQUENCE [LARGE SCALE GENOMIC DNA]</scope>
    <source>
        <strain evidence="2 3">1099-18</strain>
    </source>
</reference>
<organism evidence="2 3">
    <name type="scientific">Sporothrix schenckii 1099-18</name>
    <dbReference type="NCBI Taxonomy" id="1397361"/>
    <lineage>
        <taxon>Eukaryota</taxon>
        <taxon>Fungi</taxon>
        <taxon>Dikarya</taxon>
        <taxon>Ascomycota</taxon>
        <taxon>Pezizomycotina</taxon>
        <taxon>Sordariomycetes</taxon>
        <taxon>Sordariomycetidae</taxon>
        <taxon>Ophiostomatales</taxon>
        <taxon>Ophiostomataceae</taxon>
        <taxon>Sporothrix</taxon>
    </lineage>
</organism>
<feature type="compositionally biased region" description="Basic and acidic residues" evidence="1">
    <location>
        <begin position="66"/>
        <end position="75"/>
    </location>
</feature>
<dbReference type="AlphaFoldDB" id="A0A0F2MDJ5"/>
<name>A0A0F2MDJ5_SPOSC</name>
<evidence type="ECO:0000313" key="2">
    <source>
        <dbReference type="EMBL" id="KJR87707.1"/>
    </source>
</evidence>
<dbReference type="KEGG" id="ssck:SPSK_08073"/>
<comment type="caution">
    <text evidence="2">The sequence shown here is derived from an EMBL/GenBank/DDBJ whole genome shotgun (WGS) entry which is preliminary data.</text>
</comment>
<evidence type="ECO:0000256" key="1">
    <source>
        <dbReference type="SAM" id="MobiDB-lite"/>
    </source>
</evidence>
<gene>
    <name evidence="2" type="ORF">SPSK_08073</name>
</gene>
<feature type="compositionally biased region" description="Basic and acidic residues" evidence="1">
    <location>
        <begin position="91"/>
        <end position="103"/>
    </location>
</feature>
<accession>A0A0F2MDJ5</accession>
<feature type="region of interest" description="Disordered" evidence="1">
    <location>
        <begin position="26"/>
        <end position="103"/>
    </location>
</feature>
<feature type="compositionally biased region" description="Basic residues" evidence="1">
    <location>
        <begin position="42"/>
        <end position="52"/>
    </location>
</feature>
<dbReference type="GeneID" id="27669995"/>
<proteinExistence type="predicted"/>
<protein>
    <submittedName>
        <fullName evidence="2">Uncharacterized protein</fullName>
    </submittedName>
</protein>
<evidence type="ECO:0000313" key="3">
    <source>
        <dbReference type="Proteomes" id="UP000033710"/>
    </source>
</evidence>
<dbReference type="EMBL" id="AXCR01000004">
    <property type="protein sequence ID" value="KJR87707.1"/>
    <property type="molecule type" value="Genomic_DNA"/>
</dbReference>
<dbReference type="Proteomes" id="UP000033710">
    <property type="component" value="Unassembled WGS sequence"/>
</dbReference>
<dbReference type="VEuPathDB" id="FungiDB:SPSK_08073"/>